<dbReference type="PROSITE" id="PS01149">
    <property type="entry name" value="PSI_RSU"/>
    <property type="match status" value="1"/>
</dbReference>
<dbReference type="CDD" id="cd02870">
    <property type="entry name" value="PseudoU_synth_RsuA_like"/>
    <property type="match status" value="1"/>
</dbReference>
<dbReference type="InterPro" id="IPR006145">
    <property type="entry name" value="PsdUridine_synth_RsuA/RluA"/>
</dbReference>
<evidence type="ECO:0000256" key="3">
    <source>
        <dbReference type="ARBA" id="ARBA00023235"/>
    </source>
</evidence>
<feature type="domain" description="RNA-binding S4" evidence="7">
    <location>
        <begin position="4"/>
        <end position="61"/>
    </location>
</feature>
<dbReference type="Pfam" id="PF00849">
    <property type="entry name" value="PseudoU_synth_2"/>
    <property type="match status" value="1"/>
</dbReference>
<dbReference type="FunFam" id="3.10.290.10:FF:000003">
    <property type="entry name" value="Pseudouridine synthase"/>
    <property type="match status" value="1"/>
</dbReference>
<reference evidence="9" key="2">
    <citation type="journal article" date="2010" name="Stand. Genomic Sci.">
        <title>Complete genome sequence of Thermaerobacter marianensis type strain (7p75aT).</title>
        <authorList>
            <person name="Han C."/>
            <person name="Gu W."/>
            <person name="Zhang X."/>
            <person name="Lapidus A."/>
            <person name="Nolan M."/>
            <person name="Copeland A."/>
            <person name="Lucas S."/>
            <person name="Glavina Del Rio T."/>
            <person name="Tice H."/>
            <person name="Cheng J."/>
            <person name="Tapia R."/>
            <person name="Goodwin L."/>
            <person name="Pitluck S."/>
            <person name="Pagani I."/>
            <person name="Ivanova N."/>
            <person name="Mavromatis K."/>
            <person name="Mikhailova N."/>
            <person name="Pati A."/>
            <person name="Chen A."/>
            <person name="Palaniappan K."/>
            <person name="Land M."/>
            <person name="Hauser L."/>
            <person name="Chang Y."/>
            <person name="Jeffries C."/>
            <person name="Schneider S."/>
            <person name="Rohde M."/>
            <person name="Goker M."/>
            <person name="Pukall R."/>
            <person name="Woyke T."/>
            <person name="Bristow J."/>
            <person name="Eisen J."/>
            <person name="Markowitz V."/>
            <person name="Hugenholtz P."/>
            <person name="Kyrpides N."/>
            <person name="Klenk H."/>
            <person name="Detter J."/>
        </authorList>
    </citation>
    <scope>NUCLEOTIDE SEQUENCE [LARGE SCALE GENOMIC DNA]</scope>
    <source>
        <strain evidence="9">ATCC 700841 / DSM 12885 / JCM 10246 / 7p75a</strain>
    </source>
</reference>
<dbReference type="InterPro" id="IPR018496">
    <property type="entry name" value="PsdUridine_synth_RsuA/RluB_CS"/>
</dbReference>
<dbReference type="Pfam" id="PF01479">
    <property type="entry name" value="S4"/>
    <property type="match status" value="1"/>
</dbReference>
<comment type="similarity">
    <text evidence="1 5">Belongs to the pseudouridine synthase RsuA family.</text>
</comment>
<dbReference type="PROSITE" id="PS50889">
    <property type="entry name" value="S4"/>
    <property type="match status" value="1"/>
</dbReference>
<dbReference type="GO" id="GO:0003723">
    <property type="term" value="F:RNA binding"/>
    <property type="evidence" value="ECO:0007669"/>
    <property type="project" value="UniProtKB-KW"/>
</dbReference>
<dbReference type="EC" id="5.4.99.-" evidence="5"/>
<evidence type="ECO:0000256" key="4">
    <source>
        <dbReference type="PROSITE-ProRule" id="PRU00182"/>
    </source>
</evidence>
<dbReference type="EMBL" id="CP002344">
    <property type="protein sequence ID" value="ADU51235.1"/>
    <property type="molecule type" value="Genomic_DNA"/>
</dbReference>
<dbReference type="GO" id="GO:0000455">
    <property type="term" value="P:enzyme-directed rRNA pseudouridine synthesis"/>
    <property type="evidence" value="ECO:0007669"/>
    <property type="project" value="UniProtKB-ARBA"/>
</dbReference>
<dbReference type="SUPFAM" id="SSF55174">
    <property type="entry name" value="Alpha-L RNA-binding motif"/>
    <property type="match status" value="1"/>
</dbReference>
<organism evidence="8 9">
    <name type="scientific">Thermaerobacter marianensis (strain ATCC 700841 / DSM 12885 / JCM 10246 / 7p75a)</name>
    <dbReference type="NCBI Taxonomy" id="644966"/>
    <lineage>
        <taxon>Bacteria</taxon>
        <taxon>Bacillati</taxon>
        <taxon>Bacillota</taxon>
        <taxon>Clostridia</taxon>
        <taxon>Eubacteriales</taxon>
        <taxon>Clostridiales Family XVII. Incertae Sedis</taxon>
        <taxon>Thermaerobacter</taxon>
    </lineage>
</organism>
<proteinExistence type="inferred from homology"/>
<evidence type="ECO:0000256" key="2">
    <source>
        <dbReference type="ARBA" id="ARBA00022884"/>
    </source>
</evidence>
<name>E6SKM7_THEM7</name>
<evidence type="ECO:0000256" key="6">
    <source>
        <dbReference type="SAM" id="MobiDB-lite"/>
    </source>
</evidence>
<dbReference type="Gene3D" id="3.10.290.10">
    <property type="entry name" value="RNA-binding S4 domain"/>
    <property type="match status" value="1"/>
</dbReference>
<dbReference type="HOGENOM" id="CLU_024979_1_2_9"/>
<evidence type="ECO:0000256" key="1">
    <source>
        <dbReference type="ARBA" id="ARBA00008348"/>
    </source>
</evidence>
<dbReference type="SMART" id="SM00363">
    <property type="entry name" value="S4"/>
    <property type="match status" value="1"/>
</dbReference>
<keyword evidence="2 4" id="KW-0694">RNA-binding</keyword>
<keyword evidence="3 5" id="KW-0413">Isomerase</keyword>
<dbReference type="KEGG" id="tmr:Tmar_1122"/>
<dbReference type="RefSeq" id="WP_013495540.1">
    <property type="nucleotide sequence ID" value="NC_014831.1"/>
</dbReference>
<protein>
    <recommendedName>
        <fullName evidence="5">Pseudouridine synthase</fullName>
        <ecNumber evidence="5">5.4.99.-</ecNumber>
    </recommendedName>
</protein>
<evidence type="ECO:0000313" key="9">
    <source>
        <dbReference type="Proteomes" id="UP000008915"/>
    </source>
</evidence>
<evidence type="ECO:0000259" key="7">
    <source>
        <dbReference type="SMART" id="SM00363"/>
    </source>
</evidence>
<dbReference type="InterPro" id="IPR000748">
    <property type="entry name" value="PsdUridine_synth_RsuA/RluB/E/F"/>
</dbReference>
<dbReference type="InterPro" id="IPR020103">
    <property type="entry name" value="PsdUridine_synth_cat_dom_sf"/>
</dbReference>
<dbReference type="AlphaFoldDB" id="E6SKM7"/>
<dbReference type="Gene3D" id="3.30.70.1560">
    <property type="entry name" value="Alpha-L RNA-binding motif"/>
    <property type="match status" value="1"/>
</dbReference>
<dbReference type="InterPro" id="IPR020094">
    <property type="entry name" value="TruA/RsuA/RluB/E/F_N"/>
</dbReference>
<dbReference type="InterPro" id="IPR050343">
    <property type="entry name" value="RsuA_PseudoU_synthase"/>
</dbReference>
<dbReference type="InterPro" id="IPR002942">
    <property type="entry name" value="S4_RNA-bd"/>
</dbReference>
<reference evidence="8 9" key="1">
    <citation type="journal article" date="2010" name="Stand. Genomic Sci.">
        <title>Complete genome sequence of Thermaerobacter marianensis type strain (7p75a).</title>
        <authorList>
            <person name="Han C."/>
            <person name="Gu W."/>
            <person name="Zhang X."/>
            <person name="Lapidus A."/>
            <person name="Nolan M."/>
            <person name="Copeland A."/>
            <person name="Lucas S."/>
            <person name="Del Rio T.G."/>
            <person name="Tice H."/>
            <person name="Cheng J.F."/>
            <person name="Tapia R."/>
            <person name="Goodwin L."/>
            <person name="Pitluck S."/>
            <person name="Pagani I."/>
            <person name="Ivanova N."/>
            <person name="Mavromatis K."/>
            <person name="Mikhailova N."/>
            <person name="Pati A."/>
            <person name="Chen A."/>
            <person name="Palaniappan K."/>
            <person name="Land M."/>
            <person name="Hauser L."/>
            <person name="Chang Y.J."/>
            <person name="Jeffries C.D."/>
            <person name="Schneider S."/>
            <person name="Rohde M."/>
            <person name="Goker M."/>
            <person name="Pukall R."/>
            <person name="Woyke T."/>
            <person name="Bristow J."/>
            <person name="Eisen J.A."/>
            <person name="Markowitz V."/>
            <person name="Hugenholtz P."/>
            <person name="Kyrpides N.C."/>
            <person name="Klenk H.P."/>
            <person name="Detter J.C."/>
        </authorList>
    </citation>
    <scope>NUCLEOTIDE SEQUENCE [LARGE SCALE GENOMIC DNA]</scope>
    <source>
        <strain evidence="9">ATCC 700841 / DSM 12885 / JCM 10246 / 7p75a</strain>
    </source>
</reference>
<gene>
    <name evidence="8" type="ordered locus">Tmar_1122</name>
</gene>
<accession>E6SKM7</accession>
<sequence length="320" mass="34607">MPAQRLQKLLSRAGIASRRQVENWIAAGRITVNGRPAVLGTRADPERDVIAVDGRPLADLRQRLARKRYVMLHKPRGMVTTLRDPQGRPSVGDFCRRAGLRGLHPVGRLDFDSEGLLLLTDDGELTFALTHPRHEVDKVYHVLVRGPLEPQRLRRLRDGVLLDDGPARARSARILRPRPGGGWVEVVLREGRKRQVRRMCRAVGWDVVRLVRVAVGPLRLGRLTAGQWRPLSRQEVEALRAAAGLPIHGDEPAPREGGAAPAITSRWRAASPRAGGGIAAGRAETGSARTGGGVPATPGDAGGKASGGRAAGRQQGRNRG</sequence>
<dbReference type="PANTHER" id="PTHR47683:SF3">
    <property type="entry name" value="RIBOSOMAL LARGE SUBUNIT PSEUDOURIDINE SYNTHASE B"/>
    <property type="match status" value="1"/>
</dbReference>
<feature type="compositionally biased region" description="Low complexity" evidence="6">
    <location>
        <begin position="311"/>
        <end position="320"/>
    </location>
</feature>
<dbReference type="NCBIfam" id="TIGR00093">
    <property type="entry name" value="pseudouridine synthase"/>
    <property type="match status" value="1"/>
</dbReference>
<dbReference type="SUPFAM" id="SSF55120">
    <property type="entry name" value="Pseudouridine synthase"/>
    <property type="match status" value="1"/>
</dbReference>
<dbReference type="InterPro" id="IPR036986">
    <property type="entry name" value="S4_RNA-bd_sf"/>
</dbReference>
<feature type="compositionally biased region" description="Gly residues" evidence="6">
    <location>
        <begin position="289"/>
        <end position="310"/>
    </location>
</feature>
<dbReference type="Gene3D" id="3.30.70.580">
    <property type="entry name" value="Pseudouridine synthase I, catalytic domain, N-terminal subdomain"/>
    <property type="match status" value="1"/>
</dbReference>
<dbReference type="Proteomes" id="UP000008915">
    <property type="component" value="Chromosome"/>
</dbReference>
<feature type="region of interest" description="Disordered" evidence="6">
    <location>
        <begin position="266"/>
        <end position="320"/>
    </location>
</feature>
<dbReference type="STRING" id="644966.Tmar_1122"/>
<dbReference type="InterPro" id="IPR042092">
    <property type="entry name" value="PsdUridine_s_RsuA/RluB/E/F_cat"/>
</dbReference>
<dbReference type="PANTHER" id="PTHR47683">
    <property type="entry name" value="PSEUDOURIDINE SYNTHASE FAMILY PROTEIN-RELATED"/>
    <property type="match status" value="1"/>
</dbReference>
<evidence type="ECO:0000313" key="8">
    <source>
        <dbReference type="EMBL" id="ADU51235.1"/>
    </source>
</evidence>
<dbReference type="eggNOG" id="COG1187">
    <property type="taxonomic scope" value="Bacteria"/>
</dbReference>
<dbReference type="GO" id="GO:0120159">
    <property type="term" value="F:rRNA pseudouridine synthase activity"/>
    <property type="evidence" value="ECO:0007669"/>
    <property type="project" value="UniProtKB-ARBA"/>
</dbReference>
<keyword evidence="9" id="KW-1185">Reference proteome</keyword>
<evidence type="ECO:0000256" key="5">
    <source>
        <dbReference type="RuleBase" id="RU003887"/>
    </source>
</evidence>
<dbReference type="CDD" id="cd00165">
    <property type="entry name" value="S4"/>
    <property type="match status" value="1"/>
</dbReference>